<dbReference type="InterPro" id="IPR005097">
    <property type="entry name" value="Sacchrp_dh_NADP-bd"/>
</dbReference>
<accession>A0A1I5TTM6</accession>
<dbReference type="OrthoDB" id="973788at2"/>
<feature type="domain" description="Saccharopine dehydrogenase-like C-terminal" evidence="3">
    <location>
        <begin position="132"/>
        <end position="497"/>
    </location>
</feature>
<keyword evidence="5" id="KW-1185">Reference proteome</keyword>
<dbReference type="InterPro" id="IPR051168">
    <property type="entry name" value="AASS"/>
</dbReference>
<keyword evidence="1" id="KW-0560">Oxidoreductase</keyword>
<dbReference type="STRING" id="1465490.SAMN05444277_102299"/>
<evidence type="ECO:0000313" key="5">
    <source>
        <dbReference type="Proteomes" id="UP000199031"/>
    </source>
</evidence>
<gene>
    <name evidence="4" type="ORF">SAMN05444277_102299</name>
</gene>
<dbReference type="Gene3D" id="3.30.360.10">
    <property type="entry name" value="Dihydrodipicolinate Reductase, domain 2"/>
    <property type="match status" value="1"/>
</dbReference>
<evidence type="ECO:0000259" key="2">
    <source>
        <dbReference type="Pfam" id="PF03435"/>
    </source>
</evidence>
<dbReference type="Proteomes" id="UP000199031">
    <property type="component" value="Unassembled WGS sequence"/>
</dbReference>
<dbReference type="AlphaFoldDB" id="A0A1I5TTM6"/>
<dbReference type="Pfam" id="PF16653">
    <property type="entry name" value="Sacchrp_dh_C"/>
    <property type="match status" value="1"/>
</dbReference>
<dbReference type="GO" id="GO:0019878">
    <property type="term" value="P:lysine biosynthetic process via aminoadipic acid"/>
    <property type="evidence" value="ECO:0007669"/>
    <property type="project" value="TreeGrafter"/>
</dbReference>
<evidence type="ECO:0000256" key="1">
    <source>
        <dbReference type="ARBA" id="ARBA00023002"/>
    </source>
</evidence>
<reference evidence="4 5" key="1">
    <citation type="submission" date="2016-10" db="EMBL/GenBank/DDBJ databases">
        <authorList>
            <person name="de Groot N.N."/>
        </authorList>
    </citation>
    <scope>NUCLEOTIDE SEQUENCE [LARGE SCALE GENOMIC DNA]</scope>
    <source>
        <strain evidence="4 5">DSM 28286</strain>
    </source>
</reference>
<sequence>MPVELTSKHIVLFGAGKSSSVLIDYLKQLAAAKKWQVTVADNDLQLVQQKVGTHKNVTAVSVDITNAEQRKKYIGSADIVISLMPAQLHYLVAVDCIELKKHLLTASYVDDNIKKHANDIKQSNLLFLYEMGLDPGIDHMSAMQLIHSIKEQGGRVISFKSHCGGLIAPESDDNPWHYKISWNPRNIIMAGKAGAVYKENGETVTLKYEELFSGKHGVNVPGLGWYAFYANRDSLGYMSLYNLEEAETFMRTTLRHPDFCFGWKNIIDLKLTGEEKVYETDGLTISSFFRQHFEKHGFGEWLTQLLSSRLEYAKKMMEQLMNLMQAEQDAISEGEEPEDDFMMIDEKGNLTTLNVDDVKSKAAESVAIQMHEANLTLKQLFFLGLNDDTLINKGLCSAADIMQFVAEKKLALQTGDKDMIVMLHEIEYETDNKKSAVKSSLIVKGDDNIHTAMAKTVGLPLGIAAKLILEGKINETGLLIPNLPSIYQPVLEELKQHDIAFSEEKA</sequence>
<organism evidence="4 5">
    <name type="scientific">Parafilimonas terrae</name>
    <dbReference type="NCBI Taxonomy" id="1465490"/>
    <lineage>
        <taxon>Bacteria</taxon>
        <taxon>Pseudomonadati</taxon>
        <taxon>Bacteroidota</taxon>
        <taxon>Chitinophagia</taxon>
        <taxon>Chitinophagales</taxon>
        <taxon>Chitinophagaceae</taxon>
        <taxon>Parafilimonas</taxon>
    </lineage>
</organism>
<dbReference type="PANTHER" id="PTHR11133:SF22">
    <property type="entry name" value="ALPHA-AMINOADIPIC SEMIALDEHYDE SYNTHASE, MITOCHONDRIAL"/>
    <property type="match status" value="1"/>
</dbReference>
<dbReference type="RefSeq" id="WP_090656083.1">
    <property type="nucleotide sequence ID" value="NZ_FOXQ01000002.1"/>
</dbReference>
<evidence type="ECO:0000313" key="4">
    <source>
        <dbReference type="EMBL" id="SFP86399.1"/>
    </source>
</evidence>
<dbReference type="InterPro" id="IPR036291">
    <property type="entry name" value="NAD(P)-bd_dom_sf"/>
</dbReference>
<dbReference type="InterPro" id="IPR032095">
    <property type="entry name" value="Sacchrp_dh-like_C"/>
</dbReference>
<dbReference type="SUPFAM" id="SSF55347">
    <property type="entry name" value="Glyceraldehyde-3-phosphate dehydrogenase-like, C-terminal domain"/>
    <property type="match status" value="2"/>
</dbReference>
<dbReference type="SUPFAM" id="SSF51735">
    <property type="entry name" value="NAD(P)-binding Rossmann-fold domains"/>
    <property type="match status" value="1"/>
</dbReference>
<evidence type="ECO:0000259" key="3">
    <source>
        <dbReference type="Pfam" id="PF16653"/>
    </source>
</evidence>
<name>A0A1I5TTM6_9BACT</name>
<dbReference type="Gene3D" id="3.40.50.720">
    <property type="entry name" value="NAD(P)-binding Rossmann-like Domain"/>
    <property type="match status" value="2"/>
</dbReference>
<proteinExistence type="predicted"/>
<dbReference type="GO" id="GO:0005737">
    <property type="term" value="C:cytoplasm"/>
    <property type="evidence" value="ECO:0007669"/>
    <property type="project" value="TreeGrafter"/>
</dbReference>
<dbReference type="EMBL" id="FOXQ01000002">
    <property type="protein sequence ID" value="SFP86399.1"/>
    <property type="molecule type" value="Genomic_DNA"/>
</dbReference>
<dbReference type="PANTHER" id="PTHR11133">
    <property type="entry name" value="SACCHAROPINE DEHYDROGENASE"/>
    <property type="match status" value="1"/>
</dbReference>
<dbReference type="GO" id="GO:0004753">
    <property type="term" value="F:saccharopine dehydrogenase activity"/>
    <property type="evidence" value="ECO:0007669"/>
    <property type="project" value="TreeGrafter"/>
</dbReference>
<protein>
    <submittedName>
        <fullName evidence="4">Saccharopine dehydrogenase NADP binding domain-containing protein</fullName>
    </submittedName>
</protein>
<dbReference type="Pfam" id="PF03435">
    <property type="entry name" value="Sacchrp_dh_NADP"/>
    <property type="match status" value="1"/>
</dbReference>
<feature type="domain" description="Saccharopine dehydrogenase NADP binding" evidence="2">
    <location>
        <begin position="10"/>
        <end position="122"/>
    </location>
</feature>